<comment type="caution">
    <text evidence="1">The sequence shown here is derived from an EMBL/GenBank/DDBJ whole genome shotgun (WGS) entry which is preliminary data.</text>
</comment>
<protein>
    <recommendedName>
        <fullName evidence="3">Mycothiol-dependent maleylpyruvate isomerase metal-binding domain-containing protein</fullName>
    </recommendedName>
</protein>
<proteinExistence type="predicted"/>
<dbReference type="InterPro" id="IPR017519">
    <property type="entry name" value="CHP03085"/>
</dbReference>
<dbReference type="Proteomes" id="UP000035763">
    <property type="component" value="Unassembled WGS sequence"/>
</dbReference>
<dbReference type="AlphaFoldDB" id="W6JSM9"/>
<sequence length="217" mass="23196">MTSSSTPRFAQVERGALCDTFLSVGPDAPTLCEGWTTADLATHLVVRDGRPDLIVGPMLPVIGGVAKGQVRAIKHQPWPDLVESVRSGPPRLSPVRIGKVDELVNHVEYFIHHEDVLRAQPGALRREIPDAEQRALWRALARMAKLMFRKSAVGAVLIAPQGRIVAKAPTDLGSVDIAGRPGELLLAAYGRHAQADVTTTGGDQAVAALWSSKLGLA</sequence>
<dbReference type="InterPro" id="IPR034660">
    <property type="entry name" value="DinB/YfiT-like"/>
</dbReference>
<keyword evidence="2" id="KW-1185">Reference proteome</keyword>
<dbReference type="SUPFAM" id="SSF109854">
    <property type="entry name" value="DinB/YfiT-like putative metalloenzymes"/>
    <property type="match status" value="1"/>
</dbReference>
<accession>W6JSM9</accession>
<reference evidence="1 2" key="1">
    <citation type="journal article" date="2013" name="ISME J.">
        <title>A metabolic model for members of the genus Tetrasphaera involved in enhanced biological phosphorus removal.</title>
        <authorList>
            <person name="Kristiansen R."/>
            <person name="Nguyen H.T.T."/>
            <person name="Saunders A.M."/>
            <person name="Nielsen J.L."/>
            <person name="Wimmer R."/>
            <person name="Le V.Q."/>
            <person name="McIlroy S.J."/>
            <person name="Petrovski S."/>
            <person name="Seviour R.J."/>
            <person name="Calteau A."/>
            <person name="Nielsen K.L."/>
            <person name="Nielsen P.H."/>
        </authorList>
    </citation>
    <scope>NUCLEOTIDE SEQUENCE [LARGE SCALE GENOMIC DNA]</scope>
    <source>
        <strain evidence="1 2">Ben110</strain>
    </source>
</reference>
<name>W6JSM9_9MICO</name>
<dbReference type="STRING" id="1193182.BN11_1270003"/>
<dbReference type="InterPro" id="IPR017517">
    <property type="entry name" value="Maleyloyr_isom"/>
</dbReference>
<evidence type="ECO:0000313" key="1">
    <source>
        <dbReference type="EMBL" id="CCH72013.1"/>
    </source>
</evidence>
<dbReference type="RefSeq" id="WP_048697065.1">
    <property type="nucleotide sequence ID" value="NZ_HG764815.1"/>
</dbReference>
<dbReference type="EMBL" id="CAJA01000032">
    <property type="protein sequence ID" value="CCH72013.1"/>
    <property type="molecule type" value="Genomic_DNA"/>
</dbReference>
<evidence type="ECO:0008006" key="3">
    <source>
        <dbReference type="Google" id="ProtNLM"/>
    </source>
</evidence>
<gene>
    <name evidence="1" type="ORF">BN11_1270003</name>
</gene>
<dbReference type="NCBIfam" id="TIGR03085">
    <property type="entry name" value="TIGR03085 family metal-binding protein"/>
    <property type="match status" value="1"/>
</dbReference>
<evidence type="ECO:0000313" key="2">
    <source>
        <dbReference type="Proteomes" id="UP000035763"/>
    </source>
</evidence>
<dbReference type="NCBIfam" id="TIGR03083">
    <property type="entry name" value="maleylpyruvate isomerase family mycothiol-dependent enzyme"/>
    <property type="match status" value="1"/>
</dbReference>
<organism evidence="1 2">
    <name type="scientific">Nostocoides australiense Ben110</name>
    <dbReference type="NCBI Taxonomy" id="1193182"/>
    <lineage>
        <taxon>Bacteria</taxon>
        <taxon>Bacillati</taxon>
        <taxon>Actinomycetota</taxon>
        <taxon>Actinomycetes</taxon>
        <taxon>Micrococcales</taxon>
        <taxon>Intrasporangiaceae</taxon>
        <taxon>Nostocoides</taxon>
    </lineage>
</organism>